<dbReference type="OrthoDB" id="9801008at2"/>
<feature type="domain" description="Putative zinc ribbon" evidence="1">
    <location>
        <begin position="6"/>
        <end position="83"/>
    </location>
</feature>
<evidence type="ECO:0000259" key="1">
    <source>
        <dbReference type="Pfam" id="PF12674"/>
    </source>
</evidence>
<reference evidence="2 3" key="1">
    <citation type="journal article" date="2016" name="Int. J. Syst. Evol. Microbiol.">
        <title>Panacibacter ginsenosidivorans gen. nov., sp. nov., with ginsenoside converting activity isolated from soil of a ginseng field.</title>
        <authorList>
            <person name="Siddiqi M.Z."/>
            <person name="Muhammad Shafi S."/>
            <person name="Choi K.D."/>
            <person name="Im W.T."/>
        </authorList>
    </citation>
    <scope>NUCLEOTIDE SEQUENCE [LARGE SCALE GENOMIC DNA]</scope>
    <source>
        <strain evidence="2 3">Gsoil1550</strain>
    </source>
</reference>
<organism evidence="2 3">
    <name type="scientific">Panacibacter ginsenosidivorans</name>
    <dbReference type="NCBI Taxonomy" id="1813871"/>
    <lineage>
        <taxon>Bacteria</taxon>
        <taxon>Pseudomonadati</taxon>
        <taxon>Bacteroidota</taxon>
        <taxon>Chitinophagia</taxon>
        <taxon>Chitinophagales</taxon>
        <taxon>Chitinophagaceae</taxon>
        <taxon>Panacibacter</taxon>
    </lineage>
</organism>
<dbReference type="RefSeq" id="WP_147188060.1">
    <property type="nucleotide sequence ID" value="NZ_CP042435.1"/>
</dbReference>
<keyword evidence="3" id="KW-1185">Reference proteome</keyword>
<dbReference type="Pfam" id="PF12674">
    <property type="entry name" value="Zn_ribbon_2"/>
    <property type="match status" value="1"/>
</dbReference>
<protein>
    <recommendedName>
        <fullName evidence="1">Putative zinc ribbon domain-containing protein</fullName>
    </recommendedName>
</protein>
<dbReference type="InterPro" id="IPR025868">
    <property type="entry name" value="Zn_ribbon_dom_put"/>
</dbReference>
<name>A0A5B8V4F4_9BACT</name>
<dbReference type="EMBL" id="CP042435">
    <property type="protein sequence ID" value="QEC66260.1"/>
    <property type="molecule type" value="Genomic_DNA"/>
</dbReference>
<evidence type="ECO:0000313" key="3">
    <source>
        <dbReference type="Proteomes" id="UP000321533"/>
    </source>
</evidence>
<dbReference type="Proteomes" id="UP000321533">
    <property type="component" value="Chromosome"/>
</dbReference>
<sequence>MKPENFCQSCSMPLDNPEMLGTEKDGSKSNEYCKYCYQNGAFINPNMTLKEMTSVVINQMEKMHIDSKTIDMAVSSLPHLKRWSMKSASL</sequence>
<dbReference type="AlphaFoldDB" id="A0A5B8V4F4"/>
<evidence type="ECO:0000313" key="2">
    <source>
        <dbReference type="EMBL" id="QEC66260.1"/>
    </source>
</evidence>
<accession>A0A5B8V4F4</accession>
<proteinExistence type="predicted"/>
<gene>
    <name evidence="2" type="ORF">FRZ67_02660</name>
</gene>
<dbReference type="KEGG" id="pgin:FRZ67_02660"/>